<sequence>MNALIIALVLFLTACGGSGGGGASTQANAPAPDQGLPSTDPGAIAPAPTTPATPTVVSLTYYSLSKTVAPVSGWPTKQYTAVGSCATFESNTYCWDDGLKSLSWSASGNNYGPYTYTYWSTMDSGTHPLHCSGGCTNSYLTTPRLIESVLEPMLTTISINQVLSTGTPTTVSCTKDNGQLDCGGWTVTL</sequence>
<proteinExistence type="predicted"/>
<feature type="region of interest" description="Disordered" evidence="1">
    <location>
        <begin position="22"/>
        <end position="43"/>
    </location>
</feature>
<protein>
    <submittedName>
        <fullName evidence="2">Uncharacterized protein</fullName>
    </submittedName>
</protein>
<evidence type="ECO:0000313" key="2">
    <source>
        <dbReference type="EMBL" id="CAB4150018.1"/>
    </source>
</evidence>
<accession>A0A6J5MTB8</accession>
<organism evidence="2">
    <name type="scientific">uncultured Caudovirales phage</name>
    <dbReference type="NCBI Taxonomy" id="2100421"/>
    <lineage>
        <taxon>Viruses</taxon>
        <taxon>Duplodnaviria</taxon>
        <taxon>Heunggongvirae</taxon>
        <taxon>Uroviricota</taxon>
        <taxon>Caudoviricetes</taxon>
        <taxon>Peduoviridae</taxon>
        <taxon>Maltschvirus</taxon>
        <taxon>Maltschvirus maltsch</taxon>
    </lineage>
</organism>
<dbReference type="EMBL" id="LR796527">
    <property type="protein sequence ID" value="CAB4150018.1"/>
    <property type="molecule type" value="Genomic_DNA"/>
</dbReference>
<gene>
    <name evidence="2" type="ORF">UFOVP558_60</name>
</gene>
<name>A0A6J5MTB8_9CAUD</name>
<evidence type="ECO:0000256" key="1">
    <source>
        <dbReference type="SAM" id="MobiDB-lite"/>
    </source>
</evidence>
<reference evidence="2" key="1">
    <citation type="submission" date="2020-04" db="EMBL/GenBank/DDBJ databases">
        <authorList>
            <person name="Chiriac C."/>
            <person name="Salcher M."/>
            <person name="Ghai R."/>
            <person name="Kavagutti S V."/>
        </authorList>
    </citation>
    <scope>NUCLEOTIDE SEQUENCE</scope>
</reference>